<feature type="domain" description="N-acetyltransferase" evidence="1">
    <location>
        <begin position="2"/>
        <end position="170"/>
    </location>
</feature>
<dbReference type="InterPro" id="IPR000182">
    <property type="entry name" value="GNAT_dom"/>
</dbReference>
<organism evidence="2">
    <name type="scientific">hydrothermal vent metagenome</name>
    <dbReference type="NCBI Taxonomy" id="652676"/>
    <lineage>
        <taxon>unclassified sequences</taxon>
        <taxon>metagenomes</taxon>
        <taxon>ecological metagenomes</taxon>
    </lineage>
</organism>
<dbReference type="GO" id="GO:0016747">
    <property type="term" value="F:acyltransferase activity, transferring groups other than amino-acyl groups"/>
    <property type="evidence" value="ECO:0007669"/>
    <property type="project" value="InterPro"/>
</dbReference>
<dbReference type="InterPro" id="IPR016181">
    <property type="entry name" value="Acyl_CoA_acyltransferase"/>
</dbReference>
<evidence type="ECO:0000259" key="1">
    <source>
        <dbReference type="PROSITE" id="PS51186"/>
    </source>
</evidence>
<proteinExistence type="predicted"/>
<dbReference type="Gene3D" id="3.40.630.30">
    <property type="match status" value="1"/>
</dbReference>
<protein>
    <recommendedName>
        <fullName evidence="1">N-acetyltransferase domain-containing protein</fullName>
    </recommendedName>
</protein>
<name>A0A3B1CT68_9ZZZZ</name>
<dbReference type="PANTHER" id="PTHR41368">
    <property type="entry name" value="PROTEIN YGHO"/>
    <property type="match status" value="1"/>
</dbReference>
<dbReference type="AlphaFoldDB" id="A0A3B1CT68"/>
<evidence type="ECO:0000313" key="2">
    <source>
        <dbReference type="EMBL" id="VAX27813.1"/>
    </source>
</evidence>
<accession>A0A3B1CT68</accession>
<reference evidence="2" key="1">
    <citation type="submission" date="2018-06" db="EMBL/GenBank/DDBJ databases">
        <authorList>
            <person name="Zhirakovskaya E."/>
        </authorList>
    </citation>
    <scope>NUCLEOTIDE SEQUENCE</scope>
</reference>
<dbReference type="EMBL" id="UOGG01000044">
    <property type="protein sequence ID" value="VAX27813.1"/>
    <property type="molecule type" value="Genomic_DNA"/>
</dbReference>
<dbReference type="SUPFAM" id="SSF55729">
    <property type="entry name" value="Acyl-CoA N-acyltransferases (Nat)"/>
    <property type="match status" value="1"/>
</dbReference>
<gene>
    <name evidence="2" type="ORF">MNBD_NITROSPINAE05-1193</name>
</gene>
<dbReference type="PANTHER" id="PTHR41368:SF1">
    <property type="entry name" value="PROTEIN YGHO"/>
    <property type="match status" value="1"/>
</dbReference>
<dbReference type="PROSITE" id="PS51186">
    <property type="entry name" value="GNAT"/>
    <property type="match status" value="1"/>
</dbReference>
<dbReference type="InterPro" id="IPR039968">
    <property type="entry name" value="BcerS-like"/>
</dbReference>
<sequence length="378" mass="44718">MVVVKQVNDDKKGMKDFLELPYSLYKKDKHWCPPLRFERKEFFSAKNPFMKHSEVGFFVAYDGNRPVGRVTAHRDDIYDKFYNTQQGFFGFYESIEDDEVALKLMLACEDWMKTRGIDSLMGPFNFTTNHEVGFLIKGFDSPPVIMMTYTKPYYPEQLKKLGYEKEKELIAFWVDRSTEKPEFFTVMAKRIDREIKGSYEIRIMDLKNLKSELKIILDIYNDAWNKNWGFVPMTEEEIDDMARQLKSIIQPEYIYFLYLKGEPAAFLLCLPDINNVLIRIKSGKLFPTGIFKLLFFKKYIQTGRILLMGVKNQFRNQGLDVLIYNRMIEDMFSKVPRQIKNAEMSWILEDNHVMVNILETMNADPYKRYLIVKKSLGK</sequence>